<dbReference type="AlphaFoldDB" id="M3YZ83"/>
<sequence>MQCLSTKLQSCQEGQHLDMCPSCLRMTDGIKLELSCLGRWMLVWEEEWLEELLFGTDHITSWL</sequence>
<dbReference type="EMBL" id="AEYP01066461">
    <property type="status" value="NOT_ANNOTATED_CDS"/>
    <property type="molecule type" value="Genomic_DNA"/>
</dbReference>
<proteinExistence type="predicted"/>
<reference evidence="1" key="1">
    <citation type="submission" date="2024-06" db="UniProtKB">
        <authorList>
            <consortium name="Ensembl"/>
        </authorList>
    </citation>
    <scope>IDENTIFICATION</scope>
</reference>
<dbReference type="Ensembl" id="ENSMPUT00000016892.1">
    <property type="protein sequence ID" value="ENSMPUP00000016643.1"/>
    <property type="gene ID" value="ENSMPUG00000016748.1"/>
</dbReference>
<dbReference type="InParanoid" id="M3YZ83"/>
<name>M3YZ83_MUSPF</name>
<protein>
    <submittedName>
        <fullName evidence="1">Uncharacterized protein</fullName>
    </submittedName>
</protein>
<organism evidence="1">
    <name type="scientific">Mustela putorius furo</name>
    <name type="common">European domestic ferret</name>
    <name type="synonym">Mustela furo</name>
    <dbReference type="NCBI Taxonomy" id="9669"/>
    <lineage>
        <taxon>Eukaryota</taxon>
        <taxon>Metazoa</taxon>
        <taxon>Chordata</taxon>
        <taxon>Craniata</taxon>
        <taxon>Vertebrata</taxon>
        <taxon>Euteleostomi</taxon>
        <taxon>Mammalia</taxon>
        <taxon>Eutheria</taxon>
        <taxon>Laurasiatheria</taxon>
        <taxon>Carnivora</taxon>
        <taxon>Caniformia</taxon>
        <taxon>Musteloidea</taxon>
        <taxon>Mustelidae</taxon>
        <taxon>Mustelinae</taxon>
        <taxon>Mustela</taxon>
    </lineage>
</organism>
<accession>M3YZ83</accession>
<evidence type="ECO:0000313" key="1">
    <source>
        <dbReference type="Ensembl" id="ENSMPUP00000016643.1"/>
    </source>
</evidence>
<dbReference type="HOGENOM" id="CLU_2885196_0_0_1"/>